<evidence type="ECO:0000313" key="4">
    <source>
        <dbReference type="Proteomes" id="UP000286976"/>
    </source>
</evidence>
<dbReference type="InterPro" id="IPR038068">
    <property type="entry name" value="YcgL-like_sf"/>
</dbReference>
<dbReference type="Pfam" id="PF05166">
    <property type="entry name" value="YcgL"/>
    <property type="match status" value="1"/>
</dbReference>
<dbReference type="HAMAP" id="MF_01866">
    <property type="entry name" value="UPF0745"/>
    <property type="match status" value="1"/>
</dbReference>
<dbReference type="PANTHER" id="PTHR38109">
    <property type="entry name" value="PROTEIN YCGL"/>
    <property type="match status" value="1"/>
</dbReference>
<dbReference type="SUPFAM" id="SSF160191">
    <property type="entry name" value="YcgL-like"/>
    <property type="match status" value="1"/>
</dbReference>
<sequence>MLCTVLKSTKKPDTYLYLPKDADFDALPESLQVLFTPQQTAMTLHITAEKKLARLSGAELLEHLAEPGYYLQLPPAHDAPLPAAAPDYLHSRTPSKDEE</sequence>
<feature type="domain" description="YcgL" evidence="2">
    <location>
        <begin position="1"/>
        <end position="85"/>
    </location>
</feature>
<dbReference type="RefSeq" id="WP_126757447.1">
    <property type="nucleotide sequence ID" value="NZ_PIPQ01000003.1"/>
</dbReference>
<dbReference type="Gene3D" id="3.10.510.20">
    <property type="entry name" value="YcgL domain"/>
    <property type="match status" value="1"/>
</dbReference>
<reference evidence="3 4" key="1">
    <citation type="journal article" date="2011" name="Front. Microbiol.">
        <title>Genomic signatures of strain selection and enhancement in Bacillus atrophaeus var. globigii, a historical biowarfare simulant.</title>
        <authorList>
            <person name="Gibbons H.S."/>
            <person name="Broomall S.M."/>
            <person name="McNew L.A."/>
            <person name="Daligault H."/>
            <person name="Chapman C."/>
            <person name="Bruce D."/>
            <person name="Karavis M."/>
            <person name="Krepps M."/>
            <person name="McGregor P.A."/>
            <person name="Hong C."/>
            <person name="Park K.H."/>
            <person name="Akmal A."/>
            <person name="Feldman A."/>
            <person name="Lin J.S."/>
            <person name="Chang W.E."/>
            <person name="Higgs B.W."/>
            <person name="Demirev P."/>
            <person name="Lindquist J."/>
            <person name="Liem A."/>
            <person name="Fochler E."/>
            <person name="Read T.D."/>
            <person name="Tapia R."/>
            <person name="Johnson S."/>
            <person name="Bishop-Lilly K.A."/>
            <person name="Detter C."/>
            <person name="Han C."/>
            <person name="Sozhamannan S."/>
            <person name="Rosenzweig C.N."/>
            <person name="Skowronski E.W."/>
        </authorList>
    </citation>
    <scope>NUCLEOTIDE SEQUENCE [LARGE SCALE GENOMIC DNA]</scope>
    <source>
        <strain evidence="3 4">AIT1</strain>
    </source>
</reference>
<comment type="caution">
    <text evidence="3">The sequence shown here is derived from an EMBL/GenBank/DDBJ whole genome shotgun (WGS) entry which is preliminary data.</text>
</comment>
<dbReference type="PROSITE" id="PS51648">
    <property type="entry name" value="YCGL"/>
    <property type="match status" value="1"/>
</dbReference>
<dbReference type="InterPro" id="IPR027354">
    <property type="entry name" value="YcgL_dom"/>
</dbReference>
<dbReference type="OrthoDB" id="7062382at2"/>
<evidence type="ECO:0000313" key="3">
    <source>
        <dbReference type="EMBL" id="RUO40572.1"/>
    </source>
</evidence>
<evidence type="ECO:0000259" key="2">
    <source>
        <dbReference type="PROSITE" id="PS51648"/>
    </source>
</evidence>
<dbReference type="EMBL" id="PIPQ01000003">
    <property type="protein sequence ID" value="RUO40572.1"/>
    <property type="molecule type" value="Genomic_DNA"/>
</dbReference>
<name>A0A432X217_9GAMM</name>
<organism evidence="3 4">
    <name type="scientific">Aliidiomarina taiwanensis</name>
    <dbReference type="NCBI Taxonomy" id="946228"/>
    <lineage>
        <taxon>Bacteria</taxon>
        <taxon>Pseudomonadati</taxon>
        <taxon>Pseudomonadota</taxon>
        <taxon>Gammaproteobacteria</taxon>
        <taxon>Alteromonadales</taxon>
        <taxon>Idiomarinaceae</taxon>
        <taxon>Aliidiomarina</taxon>
    </lineage>
</organism>
<proteinExistence type="inferred from homology"/>
<dbReference type="PANTHER" id="PTHR38109:SF1">
    <property type="entry name" value="PROTEIN YCGL"/>
    <property type="match status" value="1"/>
</dbReference>
<keyword evidence="4" id="KW-1185">Reference proteome</keyword>
<evidence type="ECO:0000256" key="1">
    <source>
        <dbReference type="HAMAP-Rule" id="MF_01866"/>
    </source>
</evidence>
<dbReference type="AlphaFoldDB" id="A0A432X217"/>
<dbReference type="Proteomes" id="UP000286976">
    <property type="component" value="Unassembled WGS sequence"/>
</dbReference>
<gene>
    <name evidence="3" type="ORF">CWE15_07455</name>
</gene>
<accession>A0A432X217</accession>
<protein>
    <recommendedName>
        <fullName evidence="1">YcgL domain-containing protein CWE15_07455</fullName>
    </recommendedName>
</protein>